<dbReference type="EMBL" id="CATQJL010000223">
    <property type="protein sequence ID" value="CAJ0598050.1"/>
    <property type="molecule type" value="Genomic_DNA"/>
</dbReference>
<dbReference type="Proteomes" id="UP001176961">
    <property type="component" value="Unassembled WGS sequence"/>
</dbReference>
<comment type="caution">
    <text evidence="1">The sequence shown here is derived from an EMBL/GenBank/DDBJ whole genome shotgun (WGS) entry which is preliminary data.</text>
</comment>
<organism evidence="1 2">
    <name type="scientific">Cylicocyclus nassatus</name>
    <name type="common">Nematode worm</name>
    <dbReference type="NCBI Taxonomy" id="53992"/>
    <lineage>
        <taxon>Eukaryota</taxon>
        <taxon>Metazoa</taxon>
        <taxon>Ecdysozoa</taxon>
        <taxon>Nematoda</taxon>
        <taxon>Chromadorea</taxon>
        <taxon>Rhabditida</taxon>
        <taxon>Rhabditina</taxon>
        <taxon>Rhabditomorpha</taxon>
        <taxon>Strongyloidea</taxon>
        <taxon>Strongylidae</taxon>
        <taxon>Cylicocyclus</taxon>
    </lineage>
</organism>
<reference evidence="1" key="1">
    <citation type="submission" date="2023-07" db="EMBL/GenBank/DDBJ databases">
        <authorList>
            <consortium name="CYATHOMIX"/>
        </authorList>
    </citation>
    <scope>NUCLEOTIDE SEQUENCE</scope>
    <source>
        <strain evidence="1">N/A</strain>
    </source>
</reference>
<accession>A0AA36GTT7</accession>
<proteinExistence type="predicted"/>
<name>A0AA36GTT7_CYLNA</name>
<protein>
    <submittedName>
        <fullName evidence="1">Uncharacterized protein</fullName>
    </submittedName>
</protein>
<evidence type="ECO:0000313" key="1">
    <source>
        <dbReference type="EMBL" id="CAJ0598050.1"/>
    </source>
</evidence>
<keyword evidence="2" id="KW-1185">Reference proteome</keyword>
<evidence type="ECO:0000313" key="2">
    <source>
        <dbReference type="Proteomes" id="UP001176961"/>
    </source>
</evidence>
<sequence length="72" mass="8185">MHPNKLSLIRFSFDRLCLRLRVLDGIHALEEGINDFRLMGNALLYQRNNTAVSGPLFHALHAMAFPKGPLVR</sequence>
<gene>
    <name evidence="1" type="ORF">CYNAS_LOCUS10033</name>
</gene>
<dbReference type="AlphaFoldDB" id="A0AA36GTT7"/>